<feature type="transmembrane region" description="Helical" evidence="1">
    <location>
        <begin position="106"/>
        <end position="131"/>
    </location>
</feature>
<protein>
    <submittedName>
        <fullName evidence="2">Uncharacterized protein</fullName>
    </submittedName>
</protein>
<dbReference type="AlphaFoldDB" id="A0A2M9G2Z0"/>
<evidence type="ECO:0000313" key="2">
    <source>
        <dbReference type="EMBL" id="PJK30081.1"/>
    </source>
</evidence>
<feature type="transmembrane region" description="Helical" evidence="1">
    <location>
        <begin position="6"/>
        <end position="25"/>
    </location>
</feature>
<dbReference type="NCBIfam" id="NF047765">
    <property type="entry name" value="LIC_13387_fam"/>
    <property type="match status" value="1"/>
</dbReference>
<keyword evidence="1" id="KW-0472">Membrane</keyword>
<dbReference type="EMBL" id="PHIG01000031">
    <property type="protein sequence ID" value="PJK30081.1"/>
    <property type="molecule type" value="Genomic_DNA"/>
</dbReference>
<keyword evidence="1" id="KW-0812">Transmembrane</keyword>
<dbReference type="Proteomes" id="UP000229498">
    <property type="component" value="Unassembled WGS sequence"/>
</dbReference>
<accession>A0A2M9G2Z0</accession>
<dbReference type="InterPro" id="IPR058068">
    <property type="entry name" value="LIC_13387-like"/>
</dbReference>
<dbReference type="OrthoDB" id="960254at2"/>
<reference evidence="2 3" key="1">
    <citation type="submission" date="2017-11" db="EMBL/GenBank/DDBJ databases">
        <title>Draft genome sequence of Rhizobiales bacterium SY3-13.</title>
        <authorList>
            <person name="Sun C."/>
        </authorList>
    </citation>
    <scope>NUCLEOTIDE SEQUENCE [LARGE SCALE GENOMIC DNA]</scope>
    <source>
        <strain evidence="2 3">SY3-13</strain>
    </source>
</reference>
<comment type="caution">
    <text evidence="2">The sequence shown here is derived from an EMBL/GenBank/DDBJ whole genome shotgun (WGS) entry which is preliminary data.</text>
</comment>
<evidence type="ECO:0000256" key="1">
    <source>
        <dbReference type="SAM" id="Phobius"/>
    </source>
</evidence>
<keyword evidence="1" id="KW-1133">Transmembrane helix</keyword>
<dbReference type="RefSeq" id="WP_109793354.1">
    <property type="nucleotide sequence ID" value="NZ_PHIG01000031.1"/>
</dbReference>
<evidence type="ECO:0000313" key="3">
    <source>
        <dbReference type="Proteomes" id="UP000229498"/>
    </source>
</evidence>
<name>A0A2M9G2Z0_9PROT</name>
<gene>
    <name evidence="2" type="ORF">CVT23_10000</name>
</gene>
<organism evidence="2 3">
    <name type="scientific">Minwuia thermotolerans</name>
    <dbReference type="NCBI Taxonomy" id="2056226"/>
    <lineage>
        <taxon>Bacteria</taxon>
        <taxon>Pseudomonadati</taxon>
        <taxon>Pseudomonadota</taxon>
        <taxon>Alphaproteobacteria</taxon>
        <taxon>Minwuiales</taxon>
        <taxon>Minwuiaceae</taxon>
        <taxon>Minwuia</taxon>
    </lineage>
</organism>
<feature type="transmembrane region" description="Helical" evidence="1">
    <location>
        <begin position="64"/>
        <end position="86"/>
    </location>
</feature>
<sequence>MDILFFLAAGIYAALGGLHLLYALNDIVRGPKYFRPRDRALLEGMQQTTTAIVPKGHDFWRNILGFHLSHSLGAMLFALLIVLAAGDATPWLEYPALAVSALYTLIAWRFWFSVPLIGCALATVLLAAALAF</sequence>
<proteinExistence type="predicted"/>
<keyword evidence="3" id="KW-1185">Reference proteome</keyword>